<organism evidence="2 3">
    <name type="scientific">Vicia faba</name>
    <name type="common">Broad bean</name>
    <name type="synonym">Faba vulgaris</name>
    <dbReference type="NCBI Taxonomy" id="3906"/>
    <lineage>
        <taxon>Eukaryota</taxon>
        <taxon>Viridiplantae</taxon>
        <taxon>Streptophyta</taxon>
        <taxon>Embryophyta</taxon>
        <taxon>Tracheophyta</taxon>
        <taxon>Spermatophyta</taxon>
        <taxon>Magnoliopsida</taxon>
        <taxon>eudicotyledons</taxon>
        <taxon>Gunneridae</taxon>
        <taxon>Pentapetalae</taxon>
        <taxon>rosids</taxon>
        <taxon>fabids</taxon>
        <taxon>Fabales</taxon>
        <taxon>Fabaceae</taxon>
        <taxon>Papilionoideae</taxon>
        <taxon>50 kb inversion clade</taxon>
        <taxon>NPAAA clade</taxon>
        <taxon>Hologalegina</taxon>
        <taxon>IRL clade</taxon>
        <taxon>Fabeae</taxon>
        <taxon>Vicia</taxon>
    </lineage>
</organism>
<dbReference type="AlphaFoldDB" id="A0AAV1AFU4"/>
<keyword evidence="3" id="KW-1185">Reference proteome</keyword>
<gene>
    <name evidence="2" type="ORF">VFH_IV063600</name>
</gene>
<dbReference type="Proteomes" id="UP001157006">
    <property type="component" value="Chromosome 4"/>
</dbReference>
<sequence>MIRIRSNLSVYSIVLLHQWHFLAPPKFSFLVRFFSTESSTKSLGMLTNAPALRLDETLSDEDDHDNHNAEDDDDCDKNSTQLYLMDDDFFQDVKTVMDIIHEPSSGPHEIKHKLEH</sequence>
<reference evidence="2 3" key="1">
    <citation type="submission" date="2023-01" db="EMBL/GenBank/DDBJ databases">
        <authorList>
            <person name="Kreplak J."/>
        </authorList>
    </citation>
    <scope>NUCLEOTIDE SEQUENCE [LARGE SCALE GENOMIC DNA]</scope>
</reference>
<evidence type="ECO:0000256" key="1">
    <source>
        <dbReference type="SAM" id="MobiDB-lite"/>
    </source>
</evidence>
<evidence type="ECO:0000313" key="3">
    <source>
        <dbReference type="Proteomes" id="UP001157006"/>
    </source>
</evidence>
<evidence type="ECO:0000313" key="2">
    <source>
        <dbReference type="EMBL" id="CAI8607993.1"/>
    </source>
</evidence>
<dbReference type="EMBL" id="OX451739">
    <property type="protein sequence ID" value="CAI8607993.1"/>
    <property type="molecule type" value="Genomic_DNA"/>
</dbReference>
<protein>
    <submittedName>
        <fullName evidence="2">Uncharacterized protein</fullName>
    </submittedName>
</protein>
<feature type="region of interest" description="Disordered" evidence="1">
    <location>
        <begin position="56"/>
        <end position="77"/>
    </location>
</feature>
<accession>A0AAV1AFU4</accession>
<proteinExistence type="predicted"/>
<name>A0AAV1AFU4_VICFA</name>